<gene>
    <name evidence="1" type="ORF">AKJ31_20450</name>
</gene>
<evidence type="ECO:0000313" key="2">
    <source>
        <dbReference type="Proteomes" id="UP000037530"/>
    </source>
</evidence>
<sequence length="72" mass="8203">MEIETLLTYLTKNGWKESTSFADHFSKENTNGFVAIDKAANEAYIIEQVGGIPWSRITNIEQFEQDLGHLQL</sequence>
<comment type="caution">
    <text evidence="1">The sequence shown here is derived from an EMBL/GenBank/DDBJ whole genome shotgun (WGS) entry which is preliminary data.</text>
</comment>
<dbReference type="AlphaFoldDB" id="A0A0M0HUN8"/>
<name>A0A0M0HUN8_9VIBR</name>
<protein>
    <submittedName>
        <fullName evidence="1">Uncharacterized protein</fullName>
    </submittedName>
</protein>
<dbReference type="EMBL" id="LHPI01000027">
    <property type="protein sequence ID" value="KOO05785.1"/>
    <property type="molecule type" value="Genomic_DNA"/>
</dbReference>
<evidence type="ECO:0000313" key="1">
    <source>
        <dbReference type="EMBL" id="KOO05785.1"/>
    </source>
</evidence>
<dbReference type="STRING" id="171383.AKJ31_20450"/>
<keyword evidence="2" id="KW-1185">Reference proteome</keyword>
<accession>A0A0M0HUN8</accession>
<organism evidence="1 2">
    <name type="scientific">Vibrio hepatarius</name>
    <dbReference type="NCBI Taxonomy" id="171383"/>
    <lineage>
        <taxon>Bacteria</taxon>
        <taxon>Pseudomonadati</taxon>
        <taxon>Pseudomonadota</taxon>
        <taxon>Gammaproteobacteria</taxon>
        <taxon>Vibrionales</taxon>
        <taxon>Vibrionaceae</taxon>
        <taxon>Vibrio</taxon>
        <taxon>Vibrio oreintalis group</taxon>
    </lineage>
</organism>
<dbReference type="RefSeq" id="WP_053410886.1">
    <property type="nucleotide sequence ID" value="NZ_LHPI01000027.1"/>
</dbReference>
<proteinExistence type="predicted"/>
<dbReference type="PATRIC" id="fig|171383.3.peg.4179"/>
<reference evidence="2" key="1">
    <citation type="submission" date="2015-08" db="EMBL/GenBank/DDBJ databases">
        <title>Vibrio galatheae sp. nov., a novel member of the Vibrionaceae family isolated from the Solomon Islands.</title>
        <authorList>
            <person name="Giubergia S."/>
            <person name="Machado H."/>
            <person name="Mateiu R.V."/>
            <person name="Gram L."/>
        </authorList>
    </citation>
    <scope>NUCLEOTIDE SEQUENCE [LARGE SCALE GENOMIC DNA]</scope>
    <source>
        <strain evidence="2">DSM 19134</strain>
    </source>
</reference>
<dbReference type="Proteomes" id="UP000037530">
    <property type="component" value="Unassembled WGS sequence"/>
</dbReference>
<dbReference type="OrthoDB" id="9940775at2"/>